<dbReference type="CDD" id="cd01347">
    <property type="entry name" value="ligand_gated_channel"/>
    <property type="match status" value="1"/>
</dbReference>
<keyword evidence="4 8" id="KW-0812">Transmembrane</keyword>
<dbReference type="InterPro" id="IPR036942">
    <property type="entry name" value="Beta-barrel_TonB_sf"/>
</dbReference>
<feature type="chain" id="PRO_5003901973" evidence="10">
    <location>
        <begin position="26"/>
        <end position="803"/>
    </location>
</feature>
<dbReference type="PANTHER" id="PTHR47234:SF3">
    <property type="entry name" value="SECRETIN_TONB SHORT N-TERMINAL DOMAIN-CONTAINING PROTEIN"/>
    <property type="match status" value="1"/>
</dbReference>
<evidence type="ECO:0000256" key="1">
    <source>
        <dbReference type="ARBA" id="ARBA00004571"/>
    </source>
</evidence>
<comment type="caution">
    <text evidence="13">The sequence shown here is derived from an EMBL/GenBank/DDBJ whole genome shotgun (WGS) entry which is preliminary data.</text>
</comment>
<dbReference type="eggNOG" id="COG4771">
    <property type="taxonomic scope" value="Bacteria"/>
</dbReference>
<gene>
    <name evidence="13" type="ORF">GARC_4633</name>
</gene>
<evidence type="ECO:0000256" key="5">
    <source>
        <dbReference type="ARBA" id="ARBA00023077"/>
    </source>
</evidence>
<evidence type="ECO:0000256" key="9">
    <source>
        <dbReference type="RuleBase" id="RU003357"/>
    </source>
</evidence>
<keyword evidence="5 9" id="KW-0798">TonB box</keyword>
<keyword evidence="10" id="KW-0732">Signal</keyword>
<keyword evidence="7 8" id="KW-0998">Cell outer membrane</keyword>
<dbReference type="AlphaFoldDB" id="K6ZDT3"/>
<dbReference type="InterPro" id="IPR000531">
    <property type="entry name" value="Beta-barrel_TonB"/>
</dbReference>
<dbReference type="GO" id="GO:0009279">
    <property type="term" value="C:cell outer membrane"/>
    <property type="evidence" value="ECO:0007669"/>
    <property type="project" value="UniProtKB-SubCell"/>
</dbReference>
<dbReference type="PROSITE" id="PS52016">
    <property type="entry name" value="TONB_DEPENDENT_REC_3"/>
    <property type="match status" value="1"/>
</dbReference>
<dbReference type="Gene3D" id="2.40.170.20">
    <property type="entry name" value="TonB-dependent receptor, beta-barrel domain"/>
    <property type="match status" value="1"/>
</dbReference>
<comment type="subcellular location">
    <subcellularLocation>
        <location evidence="1 8">Cell outer membrane</location>
        <topology evidence="1 8">Multi-pass membrane protein</topology>
    </subcellularLocation>
</comment>
<evidence type="ECO:0000256" key="8">
    <source>
        <dbReference type="PROSITE-ProRule" id="PRU01360"/>
    </source>
</evidence>
<dbReference type="OrthoDB" id="9764669at2"/>
<dbReference type="Gene3D" id="2.170.130.10">
    <property type="entry name" value="TonB-dependent receptor, plug domain"/>
    <property type="match status" value="1"/>
</dbReference>
<feature type="domain" description="TonB-dependent receptor-like beta-barrel" evidence="11">
    <location>
        <begin position="351"/>
        <end position="762"/>
    </location>
</feature>
<organism evidence="13 14">
    <name type="scientific">Paraglaciecola arctica BSs20135</name>
    <dbReference type="NCBI Taxonomy" id="493475"/>
    <lineage>
        <taxon>Bacteria</taxon>
        <taxon>Pseudomonadati</taxon>
        <taxon>Pseudomonadota</taxon>
        <taxon>Gammaproteobacteria</taxon>
        <taxon>Alteromonadales</taxon>
        <taxon>Alteromonadaceae</taxon>
        <taxon>Paraglaciecola</taxon>
    </lineage>
</organism>
<evidence type="ECO:0000256" key="6">
    <source>
        <dbReference type="ARBA" id="ARBA00023136"/>
    </source>
</evidence>
<dbReference type="PANTHER" id="PTHR47234">
    <property type="match status" value="1"/>
</dbReference>
<keyword evidence="2 8" id="KW-0813">Transport</keyword>
<feature type="signal peptide" evidence="10">
    <location>
        <begin position="1"/>
        <end position="25"/>
    </location>
</feature>
<evidence type="ECO:0000256" key="10">
    <source>
        <dbReference type="SAM" id="SignalP"/>
    </source>
</evidence>
<evidence type="ECO:0000256" key="3">
    <source>
        <dbReference type="ARBA" id="ARBA00022452"/>
    </source>
</evidence>
<evidence type="ECO:0000256" key="4">
    <source>
        <dbReference type="ARBA" id="ARBA00022692"/>
    </source>
</evidence>
<feature type="domain" description="TonB-dependent receptor plug" evidence="12">
    <location>
        <begin position="51"/>
        <end position="173"/>
    </location>
</feature>
<dbReference type="InterPro" id="IPR039426">
    <property type="entry name" value="TonB-dep_rcpt-like"/>
</dbReference>
<dbReference type="InterPro" id="IPR012910">
    <property type="entry name" value="Plug_dom"/>
</dbReference>
<keyword evidence="3 8" id="KW-1134">Transmembrane beta strand</keyword>
<dbReference type="Proteomes" id="UP000006327">
    <property type="component" value="Unassembled WGS sequence"/>
</dbReference>
<sequence>MSHKIAMTALVTAIGAALASQSAFSAENDNTAQEMEKIAVVGSRVAPRSVHESPVPIDIFDAESLEKSGSMGGELSQLLHNLVPSFNFPRQSNSDTADIVRPAQLRGLSPDHTLVLINGKRRHTTAILNTVGKTGRGSAPVDLNSIPMSAIKRIEVLRDGAAAQYGSDAIAGVINIVLKDANEGGKVSLTYGEHNTNFDPTDEHLKDGETVLATANAGFSLGDDGFINATVQYRTRNATNRAGFDQVPGWEMDPEWSWSGASFDAAVGNKNYTVGDPDEEGFSLFANMGKTLNESIELYGFANLSEREARGSNFYRYPHNTYDNVVEIYPNGYIPQSVGKTTDTSLVFGVKGGDDWYWDASVNYGANEFELDVENSLNASIGVNSPTSFHIGNFAYDQVLLNFDVTKSLSLADVPVALALGVEYRNENYKTTQGDEASYALGSNLGAAPGSQGIQGLRPEDAIDVDRDAISVYVDIEFEITDELLVGTAVRYEDYSDFGDTLVSKLTARYAITDNIALRTALSTGFRAPSLIQNNYQATSTDFGEMGALSTFAILPATDSLALALGAEALNPEDSDNISVGLSANLDMGLNITLDFYRIDIDDRITLSEGLFVDQNGVAVSDMPEASNHPGINGVQFFSNNVDTRTKGLDLVMQYTWNAFDFSFAYNKNDTEITNDSVINVEEINTLETVAPDNKMILAGQWSSGAWSVMTRATRYGKTTRVFDFGDGYEPEQTYSGNLSIDLDVNYVFENGLSFAIGANNLLDEYPDESIEDIAYFGNFPYDIIPPLGMNGRYIYARTSYTF</sequence>
<evidence type="ECO:0000313" key="14">
    <source>
        <dbReference type="Proteomes" id="UP000006327"/>
    </source>
</evidence>
<evidence type="ECO:0000256" key="7">
    <source>
        <dbReference type="ARBA" id="ARBA00023237"/>
    </source>
</evidence>
<dbReference type="RefSeq" id="WP_007624694.1">
    <property type="nucleotide sequence ID" value="NZ_BAEO01000062.1"/>
</dbReference>
<evidence type="ECO:0000259" key="11">
    <source>
        <dbReference type="Pfam" id="PF00593"/>
    </source>
</evidence>
<dbReference type="EMBL" id="BAEO01000062">
    <property type="protein sequence ID" value="GAC21575.1"/>
    <property type="molecule type" value="Genomic_DNA"/>
</dbReference>
<dbReference type="STRING" id="493475.GARC_4633"/>
<reference evidence="13 14" key="1">
    <citation type="journal article" date="2017" name="Antonie Van Leeuwenhoek">
        <title>Rhizobium rhizosphaerae sp. nov., a novel species isolated from rice rhizosphere.</title>
        <authorList>
            <person name="Zhao J.J."/>
            <person name="Zhang J."/>
            <person name="Zhang R.J."/>
            <person name="Zhang C.W."/>
            <person name="Yin H.Q."/>
            <person name="Zhang X.X."/>
        </authorList>
    </citation>
    <scope>NUCLEOTIDE SEQUENCE [LARGE SCALE GENOMIC DNA]</scope>
    <source>
        <strain evidence="13 14">BSs20135</strain>
    </source>
</reference>
<evidence type="ECO:0000259" key="12">
    <source>
        <dbReference type="Pfam" id="PF07715"/>
    </source>
</evidence>
<evidence type="ECO:0000313" key="13">
    <source>
        <dbReference type="EMBL" id="GAC21575.1"/>
    </source>
</evidence>
<dbReference type="InterPro" id="IPR037066">
    <property type="entry name" value="Plug_dom_sf"/>
</dbReference>
<dbReference type="Pfam" id="PF07715">
    <property type="entry name" value="Plug"/>
    <property type="match status" value="1"/>
</dbReference>
<evidence type="ECO:0000256" key="2">
    <source>
        <dbReference type="ARBA" id="ARBA00022448"/>
    </source>
</evidence>
<comment type="similarity">
    <text evidence="8 9">Belongs to the TonB-dependent receptor family.</text>
</comment>
<keyword evidence="6 8" id="KW-0472">Membrane</keyword>
<name>K6ZDT3_9ALTE</name>
<dbReference type="Pfam" id="PF00593">
    <property type="entry name" value="TonB_dep_Rec_b-barrel"/>
    <property type="match status" value="1"/>
</dbReference>
<dbReference type="SUPFAM" id="SSF56935">
    <property type="entry name" value="Porins"/>
    <property type="match status" value="1"/>
</dbReference>
<keyword evidence="14" id="KW-1185">Reference proteome</keyword>
<protein>
    <submittedName>
        <fullName evidence="13">Iron complex outermembrane recepter protein</fullName>
    </submittedName>
</protein>
<accession>K6ZDT3</accession>
<proteinExistence type="inferred from homology"/>